<gene>
    <name evidence="2" type="ORF">P13BB106kb_p053</name>
</gene>
<dbReference type="EMBL" id="MF979564">
    <property type="protein sequence ID" value="ATS94037.1"/>
    <property type="molecule type" value="Genomic_DNA"/>
</dbReference>
<evidence type="ECO:0000313" key="3">
    <source>
        <dbReference type="Proteomes" id="UP000240663"/>
    </source>
</evidence>
<feature type="domain" description="Cyclic-phosphate processing Receiver" evidence="1">
    <location>
        <begin position="4"/>
        <end position="98"/>
    </location>
</feature>
<dbReference type="InterPro" id="IPR046909">
    <property type="entry name" value="cREC_REC"/>
</dbReference>
<name>A0A2D2W6W3_9CAUD</name>
<reference evidence="2 3" key="1">
    <citation type="submission" date="2017-09" db="EMBL/GenBank/DDBJ databases">
        <title>Complete genome sequence of bacteriophage (DU_PP_V) infecting Pectobacterium spp.</title>
        <authorList>
            <person name="Park T.-H."/>
        </authorList>
    </citation>
    <scope>NUCLEOTIDE SEQUENCE [LARGE SCALE GENOMIC DNA]</scope>
</reference>
<proteinExistence type="predicted"/>
<accession>A0A2D2W6W3</accession>
<dbReference type="Proteomes" id="UP000240663">
    <property type="component" value="Segment"/>
</dbReference>
<organism evidence="2 3">
    <name type="scientific">Pectobacterium phage DU_PP_V</name>
    <dbReference type="NCBI Taxonomy" id="2041492"/>
    <lineage>
        <taxon>Viruses</taxon>
        <taxon>Duplodnaviria</taxon>
        <taxon>Heunggongvirae</taxon>
        <taxon>Uroviricota</taxon>
        <taxon>Caudoviricetes</taxon>
        <taxon>Demerecviridae</taxon>
        <taxon>Mccorquodalevirinae</taxon>
        <taxon>Hongcheonvirus</taxon>
        <taxon>Hongcheonvirus DUPPV</taxon>
    </lineage>
</organism>
<evidence type="ECO:0000259" key="1">
    <source>
        <dbReference type="Pfam" id="PF20274"/>
    </source>
</evidence>
<evidence type="ECO:0000313" key="2">
    <source>
        <dbReference type="EMBL" id="ATS94037.1"/>
    </source>
</evidence>
<keyword evidence="3" id="KW-1185">Reference proteome</keyword>
<protein>
    <recommendedName>
        <fullName evidence="1">Cyclic-phosphate processing Receiver domain-containing protein</fullName>
    </recommendedName>
</protein>
<dbReference type="Pfam" id="PF20274">
    <property type="entry name" value="cREC_REC"/>
    <property type="match status" value="1"/>
</dbReference>
<sequence length="114" mass="12941">METLLWVDDLRDPKDYPIFTKGINHVIWVDNYVDAIRLLQERPYITYVSLDNDLGTEKEGKDVLSFIEEAIFNGQLSSIQKINIHSHNPAAVDSMYGAKGFLESLGITLTKVRA</sequence>